<feature type="compositionally biased region" description="Basic and acidic residues" evidence="1">
    <location>
        <begin position="208"/>
        <end position="227"/>
    </location>
</feature>
<dbReference type="OrthoDB" id="21072at2759"/>
<reference evidence="2" key="1">
    <citation type="journal article" date="2020" name="Stud. Mycol.">
        <title>101 Dothideomycetes genomes: a test case for predicting lifestyles and emergence of pathogens.</title>
        <authorList>
            <person name="Haridas S."/>
            <person name="Albert R."/>
            <person name="Binder M."/>
            <person name="Bloem J."/>
            <person name="Labutti K."/>
            <person name="Salamov A."/>
            <person name="Andreopoulos B."/>
            <person name="Baker S."/>
            <person name="Barry K."/>
            <person name="Bills G."/>
            <person name="Bluhm B."/>
            <person name="Cannon C."/>
            <person name="Castanera R."/>
            <person name="Culley D."/>
            <person name="Daum C."/>
            <person name="Ezra D."/>
            <person name="Gonzalez J."/>
            <person name="Henrissat B."/>
            <person name="Kuo A."/>
            <person name="Liang C."/>
            <person name="Lipzen A."/>
            <person name="Lutzoni F."/>
            <person name="Magnuson J."/>
            <person name="Mondo S."/>
            <person name="Nolan M."/>
            <person name="Ohm R."/>
            <person name="Pangilinan J."/>
            <person name="Park H.-J."/>
            <person name="Ramirez L."/>
            <person name="Alfaro M."/>
            <person name="Sun H."/>
            <person name="Tritt A."/>
            <person name="Yoshinaga Y."/>
            <person name="Zwiers L.-H."/>
            <person name="Turgeon B."/>
            <person name="Goodwin S."/>
            <person name="Spatafora J."/>
            <person name="Crous P."/>
            <person name="Grigoriev I."/>
        </authorList>
    </citation>
    <scope>NUCLEOTIDE SEQUENCE</scope>
    <source>
        <strain evidence="2">CBS 123094</strain>
    </source>
</reference>
<dbReference type="Proteomes" id="UP000799779">
    <property type="component" value="Unassembled WGS sequence"/>
</dbReference>
<protein>
    <submittedName>
        <fullName evidence="2">Uncharacterized protein</fullName>
    </submittedName>
</protein>
<proteinExistence type="predicted"/>
<accession>A0A6A5WDN5</accession>
<gene>
    <name evidence="2" type="ORF">P154DRAFT_623687</name>
</gene>
<evidence type="ECO:0000313" key="3">
    <source>
        <dbReference type="Proteomes" id="UP000799779"/>
    </source>
</evidence>
<feature type="region of interest" description="Disordered" evidence="1">
    <location>
        <begin position="200"/>
        <end position="229"/>
    </location>
</feature>
<name>A0A6A5WDN5_9PLEO</name>
<keyword evidence="3" id="KW-1185">Reference proteome</keyword>
<organism evidence="2 3">
    <name type="scientific">Amniculicola lignicola CBS 123094</name>
    <dbReference type="NCBI Taxonomy" id="1392246"/>
    <lineage>
        <taxon>Eukaryota</taxon>
        <taxon>Fungi</taxon>
        <taxon>Dikarya</taxon>
        <taxon>Ascomycota</taxon>
        <taxon>Pezizomycotina</taxon>
        <taxon>Dothideomycetes</taxon>
        <taxon>Pleosporomycetidae</taxon>
        <taxon>Pleosporales</taxon>
        <taxon>Amniculicolaceae</taxon>
        <taxon>Amniculicola</taxon>
    </lineage>
</organism>
<evidence type="ECO:0000256" key="1">
    <source>
        <dbReference type="SAM" id="MobiDB-lite"/>
    </source>
</evidence>
<sequence>MSMTLPPPIRIEDWCGKHPKLKEYHQGENVIDFQSTFTRINDLKKHPGRGHVVSVTTNNTMTYQLQECSDVFTREFLSSSSTLCDYLADFRAYDDPLTQSIWFQLIDAWKNVAQSLPHQGPLPTCTHWNSFIYQYKQILELMNTLMSATSPQASHMIHHNQSFAIHVPQNPGGFKAGLKPWQQFLYNESPGFTVPEHFREYPGQPAKAKTEGQPAKDKTEDKKKEENSGDAVTVHIPRGGIAILQKHHDMFAKAADRVAARMRADPNVGPEKADEFRRNYDKSNPAIDLSQPVSTRQTMDGRTMTMRPMYPRPDAPDAPHTQTDGMDPAAFAKNPDFMMMDEQIGQVMVGGQPVQHPNGTNRFQMLSVSTSRAVTGTPVLPGLSETFDDWLDPNLDLKYDY</sequence>
<dbReference type="AlphaFoldDB" id="A0A6A5WDN5"/>
<dbReference type="EMBL" id="ML977633">
    <property type="protein sequence ID" value="KAF1995756.1"/>
    <property type="molecule type" value="Genomic_DNA"/>
</dbReference>
<evidence type="ECO:0000313" key="2">
    <source>
        <dbReference type="EMBL" id="KAF1995756.1"/>
    </source>
</evidence>